<evidence type="ECO:0000256" key="6">
    <source>
        <dbReference type="SAM" id="Phobius"/>
    </source>
</evidence>
<evidence type="ECO:0000256" key="2">
    <source>
        <dbReference type="ARBA" id="ARBA00022645"/>
    </source>
</evidence>
<dbReference type="Gene3D" id="3.40.50.1820">
    <property type="entry name" value="alpha/beta hydrolase"/>
    <property type="match status" value="1"/>
</dbReference>
<dbReference type="FunFam" id="3.40.50.12670:FF:000002">
    <property type="entry name" value="Carboxypeptidase"/>
    <property type="match status" value="1"/>
</dbReference>
<organism evidence="7 8">
    <name type="scientific">Acer saccharum</name>
    <name type="common">Sugar maple</name>
    <dbReference type="NCBI Taxonomy" id="4024"/>
    <lineage>
        <taxon>Eukaryota</taxon>
        <taxon>Viridiplantae</taxon>
        <taxon>Streptophyta</taxon>
        <taxon>Embryophyta</taxon>
        <taxon>Tracheophyta</taxon>
        <taxon>Spermatophyta</taxon>
        <taxon>Magnoliopsida</taxon>
        <taxon>eudicotyledons</taxon>
        <taxon>Gunneridae</taxon>
        <taxon>Pentapetalae</taxon>
        <taxon>rosids</taxon>
        <taxon>malvids</taxon>
        <taxon>Sapindales</taxon>
        <taxon>Sapindaceae</taxon>
        <taxon>Hippocastanoideae</taxon>
        <taxon>Acereae</taxon>
        <taxon>Acer</taxon>
    </lineage>
</organism>
<dbReference type="EMBL" id="JAUESC010000388">
    <property type="protein sequence ID" value="KAK0571077.1"/>
    <property type="molecule type" value="Genomic_DNA"/>
</dbReference>
<dbReference type="GO" id="GO:0019748">
    <property type="term" value="P:secondary metabolic process"/>
    <property type="evidence" value="ECO:0007669"/>
    <property type="project" value="TreeGrafter"/>
</dbReference>
<keyword evidence="5" id="KW-0325">Glycoprotein</keyword>
<reference evidence="7" key="1">
    <citation type="journal article" date="2022" name="Plant J.">
        <title>Strategies of tolerance reflected in two North American maple genomes.</title>
        <authorList>
            <person name="McEvoy S.L."/>
            <person name="Sezen U.U."/>
            <person name="Trouern-Trend A."/>
            <person name="McMahon S.M."/>
            <person name="Schaberg P.G."/>
            <person name="Yang J."/>
            <person name="Wegrzyn J.L."/>
            <person name="Swenson N.G."/>
        </authorList>
    </citation>
    <scope>NUCLEOTIDE SEQUENCE</scope>
    <source>
        <strain evidence="7">NS2018</strain>
    </source>
</reference>
<evidence type="ECO:0000256" key="5">
    <source>
        <dbReference type="ARBA" id="ARBA00023180"/>
    </source>
</evidence>
<dbReference type="InterPro" id="IPR033124">
    <property type="entry name" value="Ser_caboxypep_his_AS"/>
</dbReference>
<dbReference type="Gene3D" id="3.40.50.12670">
    <property type="match status" value="1"/>
</dbReference>
<name>A0AA39V909_ACESA</name>
<evidence type="ECO:0000313" key="8">
    <source>
        <dbReference type="Proteomes" id="UP001168877"/>
    </source>
</evidence>
<evidence type="ECO:0008006" key="9">
    <source>
        <dbReference type="Google" id="ProtNLM"/>
    </source>
</evidence>
<dbReference type="GO" id="GO:0016747">
    <property type="term" value="F:acyltransferase activity, transferring groups other than amino-acyl groups"/>
    <property type="evidence" value="ECO:0007669"/>
    <property type="project" value="TreeGrafter"/>
</dbReference>
<proteinExistence type="inferred from homology"/>
<evidence type="ECO:0000313" key="7">
    <source>
        <dbReference type="EMBL" id="KAK0571077.1"/>
    </source>
</evidence>
<dbReference type="InterPro" id="IPR029058">
    <property type="entry name" value="AB_hydrolase_fold"/>
</dbReference>
<dbReference type="PANTHER" id="PTHR11802">
    <property type="entry name" value="SERINE PROTEASE FAMILY S10 SERINE CARBOXYPEPTIDASE"/>
    <property type="match status" value="1"/>
</dbReference>
<comment type="caution">
    <text evidence="7">The sequence shown here is derived from an EMBL/GenBank/DDBJ whole genome shotgun (WGS) entry which is preliminary data.</text>
</comment>
<keyword evidence="6" id="KW-0812">Transmembrane</keyword>
<dbReference type="Pfam" id="PF00450">
    <property type="entry name" value="Peptidase_S10"/>
    <property type="match status" value="1"/>
</dbReference>
<comment type="similarity">
    <text evidence="1">Belongs to the peptidase S10 family.</text>
</comment>
<keyword evidence="4" id="KW-0378">Hydrolase</keyword>
<dbReference type="GO" id="GO:0004185">
    <property type="term" value="F:serine-type carboxypeptidase activity"/>
    <property type="evidence" value="ECO:0007669"/>
    <property type="project" value="InterPro"/>
</dbReference>
<dbReference type="PROSITE" id="PS00560">
    <property type="entry name" value="CARBOXYPEPT_SER_HIS"/>
    <property type="match status" value="1"/>
</dbReference>
<evidence type="ECO:0000256" key="1">
    <source>
        <dbReference type="ARBA" id="ARBA00009431"/>
    </source>
</evidence>
<dbReference type="InterPro" id="IPR001563">
    <property type="entry name" value="Peptidase_S10"/>
</dbReference>
<protein>
    <recommendedName>
        <fullName evidence="9">Serine carboxypeptidase-like 18</fullName>
    </recommendedName>
</protein>
<accession>A0AA39V909</accession>
<keyword evidence="6" id="KW-1133">Transmembrane helix</keyword>
<dbReference type="SUPFAM" id="SSF53474">
    <property type="entry name" value="alpha/beta-Hydrolases"/>
    <property type="match status" value="1"/>
</dbReference>
<dbReference type="PRINTS" id="PR00724">
    <property type="entry name" value="CRBOXYPTASEC"/>
</dbReference>
<feature type="transmembrane region" description="Helical" evidence="6">
    <location>
        <begin position="12"/>
        <end position="31"/>
    </location>
</feature>
<keyword evidence="6" id="KW-0472">Membrane</keyword>
<sequence>MAKQETNHRSKCYITCIAMCFTVFLLLFGFASAAHVVTELPGFDGELPFYLETGYIGVGESNESQLFYYFVESQRSPALDPLMLWLTGGPGCSVLSAFFFENGPVTFVYGNYNGSLPSLHLSPTTWTKGVNIIYVDAPVGTGFSYSTTQENYYVNDTKSAAQTYEFLRKWLIEHPQFLSNQLFIGGDSYSGIPLPMVVQHVLDGNQIGLEPFMNLKGYMLGNPKTDSFIDPNSLVPFAHRLTLISTELYNSLKEYCGGDYVNINASNTECVTAMNTYSEMVLQINTMNVLEPYCQVAKPKKIEGRRSLADLDPADIPLTELKKGGAFWCRDYNYVLSGVWANDRRVREALQVRENTTGVWKRCNATLAYTKTVLSSVPFQQNLTKTSLRALIYSGDHDFSVPHIGTQNWIHTLNLTTNEYWRPWFVDGQVSGYTEKFMSSSGDFTLIYATVKGAGHVAPEYKPKQCYQMIDRFFAYFPL</sequence>
<evidence type="ECO:0000256" key="4">
    <source>
        <dbReference type="ARBA" id="ARBA00022801"/>
    </source>
</evidence>
<reference evidence="7" key="2">
    <citation type="submission" date="2023-06" db="EMBL/GenBank/DDBJ databases">
        <authorList>
            <person name="Swenson N.G."/>
            <person name="Wegrzyn J.L."/>
            <person name="Mcevoy S.L."/>
        </authorList>
    </citation>
    <scope>NUCLEOTIDE SEQUENCE</scope>
    <source>
        <strain evidence="7">NS2018</strain>
        <tissue evidence="7">Leaf</tissue>
    </source>
</reference>
<keyword evidence="3" id="KW-0645">Protease</keyword>
<dbReference type="GO" id="GO:0006508">
    <property type="term" value="P:proteolysis"/>
    <property type="evidence" value="ECO:0007669"/>
    <property type="project" value="UniProtKB-KW"/>
</dbReference>
<dbReference type="Proteomes" id="UP001168877">
    <property type="component" value="Unassembled WGS sequence"/>
</dbReference>
<evidence type="ECO:0000256" key="3">
    <source>
        <dbReference type="ARBA" id="ARBA00022670"/>
    </source>
</evidence>
<keyword evidence="8" id="KW-1185">Reference proteome</keyword>
<keyword evidence="2" id="KW-0121">Carboxypeptidase</keyword>
<dbReference type="AlphaFoldDB" id="A0AA39V909"/>
<dbReference type="FunFam" id="3.40.50.1820:FF:000072">
    <property type="entry name" value="Serine carboxypeptidase-like 19"/>
    <property type="match status" value="1"/>
</dbReference>
<dbReference type="PANTHER" id="PTHR11802:SF413">
    <property type="entry name" value="PEPTIDASE S10, SERINE CARBOXYPEPTIDASE, ALPHA_BETA HYDROLASE-RELATED"/>
    <property type="match status" value="1"/>
</dbReference>
<gene>
    <name evidence="7" type="ORF">LWI29_010629</name>
</gene>